<feature type="region of interest" description="Disordered" evidence="1">
    <location>
        <begin position="194"/>
        <end position="265"/>
    </location>
</feature>
<feature type="region of interest" description="Disordered" evidence="1">
    <location>
        <begin position="26"/>
        <end position="66"/>
    </location>
</feature>
<dbReference type="Pfam" id="PF07699">
    <property type="entry name" value="Ephrin_rec_like"/>
    <property type="match status" value="1"/>
</dbReference>
<accession>A0A9W7EN71</accession>
<evidence type="ECO:0000256" key="1">
    <source>
        <dbReference type="SAM" id="MobiDB-lite"/>
    </source>
</evidence>
<dbReference type="Gene3D" id="2.10.50.10">
    <property type="entry name" value="Tumor Necrosis Factor Receptor, subunit A, domain 2"/>
    <property type="match status" value="1"/>
</dbReference>
<comment type="caution">
    <text evidence="4">The sequence shown here is derived from an EMBL/GenBank/DDBJ whole genome shotgun (WGS) entry which is preliminary data.</text>
</comment>
<organism evidence="4 5">
    <name type="scientific">Triparma laevis f. inornata</name>
    <dbReference type="NCBI Taxonomy" id="1714386"/>
    <lineage>
        <taxon>Eukaryota</taxon>
        <taxon>Sar</taxon>
        <taxon>Stramenopiles</taxon>
        <taxon>Ochrophyta</taxon>
        <taxon>Bolidophyceae</taxon>
        <taxon>Parmales</taxon>
        <taxon>Triparmaceae</taxon>
        <taxon>Triparma</taxon>
    </lineage>
</organism>
<dbReference type="AlphaFoldDB" id="A0A9W7EN71"/>
<dbReference type="Proteomes" id="UP001162640">
    <property type="component" value="Unassembled WGS sequence"/>
</dbReference>
<dbReference type="EMBL" id="BLQM01000327">
    <property type="protein sequence ID" value="GMH83368.1"/>
    <property type="molecule type" value="Genomic_DNA"/>
</dbReference>
<name>A0A9W7EN71_9STRA</name>
<evidence type="ECO:0000256" key="2">
    <source>
        <dbReference type="SAM" id="SignalP"/>
    </source>
</evidence>
<sequence length="265" mass="27992">MATSAPKCLLLFLLLLVLLPSSIARKGSTNPSQLHKDQHTSRRSANNSPNADSNSQPCPRGKYRKSGLHGEECELCPRGRYGNTEGNTNTHCSAGCPTGRYYDLRGAKSEDDCLYCPPGKYGTTTGLKTAECSGSCVAGKYSSVSGLSTDTGCTTCLEGYRGWQCDHALQPRRGHFVSTDGKIDESAHAYLDASSGSTGQIIGPSEHPDGEWSADRYVSGGTHPGAYPDGADKLPGRVAGGGDAEDARTNFDPAQADRATIDKVP</sequence>
<reference evidence="5" key="1">
    <citation type="journal article" date="2023" name="Commun. Biol.">
        <title>Genome analysis of Parmales, the sister group of diatoms, reveals the evolutionary specialization of diatoms from phago-mixotrophs to photoautotrophs.</title>
        <authorList>
            <person name="Ban H."/>
            <person name="Sato S."/>
            <person name="Yoshikawa S."/>
            <person name="Yamada K."/>
            <person name="Nakamura Y."/>
            <person name="Ichinomiya M."/>
            <person name="Sato N."/>
            <person name="Blanc-Mathieu R."/>
            <person name="Endo H."/>
            <person name="Kuwata A."/>
            <person name="Ogata H."/>
        </authorList>
    </citation>
    <scope>NUCLEOTIDE SEQUENCE [LARGE SCALE GENOMIC DNA]</scope>
</reference>
<dbReference type="SUPFAM" id="SSF57184">
    <property type="entry name" value="Growth factor receptor domain"/>
    <property type="match status" value="1"/>
</dbReference>
<dbReference type="InterPro" id="IPR009030">
    <property type="entry name" value="Growth_fac_rcpt_cys_sf"/>
</dbReference>
<evidence type="ECO:0000259" key="3">
    <source>
        <dbReference type="Pfam" id="PF07699"/>
    </source>
</evidence>
<dbReference type="SMART" id="SM01411">
    <property type="entry name" value="Ephrin_rec_like"/>
    <property type="match status" value="1"/>
</dbReference>
<feature type="signal peptide" evidence="2">
    <location>
        <begin position="1"/>
        <end position="24"/>
    </location>
</feature>
<feature type="chain" id="PRO_5040975347" description="Tyrosine-protein kinase ephrin type A/B receptor-like domain-containing protein" evidence="2">
    <location>
        <begin position="25"/>
        <end position="265"/>
    </location>
</feature>
<dbReference type="InterPro" id="IPR011641">
    <property type="entry name" value="Tyr-kin_ephrin_A/B_rcpt-like"/>
</dbReference>
<evidence type="ECO:0000313" key="5">
    <source>
        <dbReference type="Proteomes" id="UP001162640"/>
    </source>
</evidence>
<keyword evidence="2" id="KW-0732">Signal</keyword>
<proteinExistence type="predicted"/>
<feature type="domain" description="Tyrosine-protein kinase ephrin type A/B receptor-like" evidence="3">
    <location>
        <begin position="71"/>
        <end position="113"/>
    </location>
</feature>
<feature type="compositionally biased region" description="Low complexity" evidence="1">
    <location>
        <begin position="43"/>
        <end position="55"/>
    </location>
</feature>
<protein>
    <recommendedName>
        <fullName evidence="3">Tyrosine-protein kinase ephrin type A/B receptor-like domain-containing protein</fullName>
    </recommendedName>
</protein>
<evidence type="ECO:0000313" key="4">
    <source>
        <dbReference type="EMBL" id="GMH83368.1"/>
    </source>
</evidence>
<gene>
    <name evidence="4" type="ORF">TL16_g09574</name>
</gene>